<keyword evidence="2" id="KW-0813">Transport</keyword>
<evidence type="ECO:0000256" key="6">
    <source>
        <dbReference type="ARBA" id="ARBA00022927"/>
    </source>
</evidence>
<dbReference type="Gene3D" id="2.30.30.830">
    <property type="match status" value="1"/>
</dbReference>
<evidence type="ECO:0000256" key="3">
    <source>
        <dbReference type="ARBA" id="ARBA00022475"/>
    </source>
</evidence>
<evidence type="ECO:0000259" key="9">
    <source>
        <dbReference type="Pfam" id="PF11356"/>
    </source>
</evidence>
<keyword evidence="4" id="KW-0997">Cell inner membrane</keyword>
<keyword evidence="8" id="KW-0472">Membrane</keyword>
<evidence type="ECO:0000256" key="5">
    <source>
        <dbReference type="ARBA" id="ARBA00022692"/>
    </source>
</evidence>
<dbReference type="EMBL" id="JAMFLX010000016">
    <property type="protein sequence ID" value="MCL6270731.1"/>
    <property type="molecule type" value="Genomic_DNA"/>
</dbReference>
<dbReference type="InterPro" id="IPR024961">
    <property type="entry name" value="T2SS_GspC_N"/>
</dbReference>
<keyword evidence="3" id="KW-1003">Cell membrane</keyword>
<keyword evidence="5" id="KW-0812">Transmembrane</keyword>
<evidence type="ECO:0000256" key="1">
    <source>
        <dbReference type="ARBA" id="ARBA00004533"/>
    </source>
</evidence>
<proteinExistence type="predicted"/>
<name>A0ABT0PI90_9GAMM</name>
<feature type="domain" description="Type II secretion system protein GspC N-terminal" evidence="9">
    <location>
        <begin position="21"/>
        <end position="155"/>
    </location>
</feature>
<protein>
    <recommendedName>
        <fullName evidence="9">Type II secretion system protein GspC N-terminal domain-containing protein</fullName>
    </recommendedName>
</protein>
<evidence type="ECO:0000256" key="8">
    <source>
        <dbReference type="ARBA" id="ARBA00023136"/>
    </source>
</evidence>
<keyword evidence="6" id="KW-0653">Protein transport</keyword>
<accession>A0ABT0PI90</accession>
<dbReference type="Proteomes" id="UP001203338">
    <property type="component" value="Unassembled WGS sequence"/>
</dbReference>
<reference evidence="10 11" key="1">
    <citation type="submission" date="2022-05" db="EMBL/GenBank/DDBJ databases">
        <authorList>
            <person name="Park J.-S."/>
        </authorList>
    </citation>
    <scope>NUCLEOTIDE SEQUENCE [LARGE SCALE GENOMIC DNA]</scope>
    <source>
        <strain evidence="10 11">2012CJ34-2</strain>
    </source>
</reference>
<evidence type="ECO:0000256" key="2">
    <source>
        <dbReference type="ARBA" id="ARBA00022448"/>
    </source>
</evidence>
<dbReference type="Pfam" id="PF11356">
    <property type="entry name" value="T2SSC"/>
    <property type="match status" value="1"/>
</dbReference>
<keyword evidence="7" id="KW-1133">Transmembrane helix</keyword>
<comment type="caution">
    <text evidence="10">The sequence shown here is derived from an EMBL/GenBank/DDBJ whole genome shotgun (WGS) entry which is preliminary data.</text>
</comment>
<gene>
    <name evidence="10" type="ORF">M3P05_12430</name>
</gene>
<keyword evidence="11" id="KW-1185">Reference proteome</keyword>
<evidence type="ECO:0000256" key="4">
    <source>
        <dbReference type="ARBA" id="ARBA00022519"/>
    </source>
</evidence>
<sequence length="199" mass="22572">MDETRSHQLNKQAANCTAFVLVLLLCWQVKGLGESLWDHWYGEPSAGWKPIKIASEQKQKRVDPYQALNGFEMFGTFQPELNTVAESLPDTKLPLALQAIFYSADSQRSTAMVDTGSKAVMVQAGEEIQPGVTLYEVRKNGITLYRKGQYERLELDQIVMEGIEVEKRAKKTSDFMSADMLAIKQRLEEKRMSFVSTKQ</sequence>
<evidence type="ECO:0000313" key="11">
    <source>
        <dbReference type="Proteomes" id="UP001203338"/>
    </source>
</evidence>
<organism evidence="10 11">
    <name type="scientific">Parendozoicomonas callyspongiae</name>
    <dbReference type="NCBI Taxonomy" id="2942213"/>
    <lineage>
        <taxon>Bacteria</taxon>
        <taxon>Pseudomonadati</taxon>
        <taxon>Pseudomonadota</taxon>
        <taxon>Gammaproteobacteria</taxon>
        <taxon>Oceanospirillales</taxon>
        <taxon>Endozoicomonadaceae</taxon>
        <taxon>Parendozoicomonas</taxon>
    </lineage>
</organism>
<evidence type="ECO:0000256" key="7">
    <source>
        <dbReference type="ARBA" id="ARBA00022989"/>
    </source>
</evidence>
<comment type="subcellular location">
    <subcellularLocation>
        <location evidence="1">Cell inner membrane</location>
    </subcellularLocation>
</comment>
<dbReference type="RefSeq" id="WP_249700010.1">
    <property type="nucleotide sequence ID" value="NZ_JAMFLX010000016.1"/>
</dbReference>
<evidence type="ECO:0000313" key="10">
    <source>
        <dbReference type="EMBL" id="MCL6270731.1"/>
    </source>
</evidence>